<keyword evidence="6 7" id="KW-1160">Virus entry into host cell</keyword>
<dbReference type="GO" id="GO:0042025">
    <property type="term" value="C:host cell nucleus"/>
    <property type="evidence" value="ECO:0007669"/>
    <property type="project" value="UniProtKB-SubCell"/>
</dbReference>
<evidence type="ECO:0000256" key="1">
    <source>
        <dbReference type="ARBA" id="ARBA00022561"/>
    </source>
</evidence>
<evidence type="ECO:0000256" key="6">
    <source>
        <dbReference type="ARBA" id="ARBA00023296"/>
    </source>
</evidence>
<proteinExistence type="inferred from homology"/>
<protein>
    <recommendedName>
        <fullName evidence="7 8">Major capsid protein L1</fullName>
    </recommendedName>
</protein>
<dbReference type="GO" id="GO:0005198">
    <property type="term" value="F:structural molecule activity"/>
    <property type="evidence" value="ECO:0007669"/>
    <property type="project" value="UniProtKB-UniRule"/>
</dbReference>
<comment type="subunit">
    <text evidence="7">Self-assembles into homopentamers. The capsid has an icosahedral symmetry and consists of 72 capsomers, with each capsomer being a pentamer of L1. Interacts with the minor capsid protein L2; this interaction is necessary for viral genome encapsidation. Interacts with protein E2; this interaction enhances E2-dependent replication and transcription activation.</text>
</comment>
<evidence type="ECO:0000256" key="4">
    <source>
        <dbReference type="ARBA" id="ARBA00022844"/>
    </source>
</evidence>
<dbReference type="InterPro" id="IPR002210">
    <property type="entry name" value="Capsid_L1_Papillomavir"/>
</dbReference>
<dbReference type="GO" id="GO:0039620">
    <property type="term" value="C:T=7 icosahedral viral capsid"/>
    <property type="evidence" value="ECO:0007669"/>
    <property type="project" value="UniProtKB-UniRule"/>
</dbReference>
<comment type="function">
    <text evidence="7 8">Forms an icosahedral capsid with a T=7 symmetry and a 50 nm diameter. The capsid is composed of 72 pentamers linked to each other by disulfide bonds and associated with L2 proteins. Binds to heparan sulfate proteoglycans on cell surface of basal layer keratinocytes to provide initial virion attachment. This binding mediates a conformational change in the virus capsid that facilitates efficient infection. The virion enters the host cell via endocytosis. During virus trafficking, L1 protein dissociates from the viral DNA and the genomic DNA is released to the host nucleus. The virion assembly takes place within the cell nucleus. Encapsulates the genomic DNA together with protein L2.</text>
</comment>
<evidence type="ECO:0000313" key="9">
    <source>
        <dbReference type="EMBL" id="QIA98999.1"/>
    </source>
</evidence>
<dbReference type="PRINTS" id="PR00865">
    <property type="entry name" value="HPVCAPSIDL1"/>
</dbReference>
<keyword evidence="7" id="KW-1048">Host nucleus</keyword>
<dbReference type="Gene3D" id="2.60.175.20">
    <property type="entry name" value="Major capsid L1 (late) superfamily, Papillomavirus"/>
    <property type="match status" value="2"/>
</dbReference>
<sequence>MAVWLPTGKLYLPPAQPTARVLQTDEYVRGTNIFFHAGTERLLTVGHPYFPILDETDQNKVLVPKVSANQYRVFRIKFPDPNKFALVDSSVHDPNTERLVWRLRGLEMGRGGPIGIGTTGHPLFNKGADTENPSAYTVETSDDRQNVSFDPKQVQIFIVGCAPPLGQHWDKAIPCANDNQDAGSCPPLELKNTVIEDGDMGELGFGAMNFKALQEDKAGVPLELVNSISKWPDFMKMSKDIYGDQAFFFGRREQMYVRHSWNRNGTVGNPIGGVDPKDYLINPDNNGDRKTIASHIYQPIPSGSLASSEAQLFNRPYWLQRAQGTNNGILWGNQAFVTIMDNTRGTNYTLSVATATDATYKAENFKQYLRHTEEYEFEFIVQLCAVPLNADVLAHLNVMNPTILEEWNLSYIPPAPAGMEDTYRYLSSLATKCPDQVQKKEKEDPYSKYNFWDVDLTEKLSTELSQYSLGRRFIFQTGLISNNGGFKRVRSSSSVRKTTKRRRTVASK</sequence>
<evidence type="ECO:0000256" key="7">
    <source>
        <dbReference type="HAMAP-Rule" id="MF_04002"/>
    </source>
</evidence>
<comment type="subcellular location">
    <subcellularLocation>
        <location evidence="7">Virion</location>
    </subcellularLocation>
    <subcellularLocation>
        <location evidence="7">Host nucleus</location>
    </subcellularLocation>
</comment>
<dbReference type="HAMAP" id="MF_04002">
    <property type="entry name" value="PPV_L1"/>
    <property type="match status" value="1"/>
</dbReference>
<name>A0A6C0T8D5_9PAPI</name>
<keyword evidence="1 7" id="KW-0167">Capsid protein</keyword>
<keyword evidence="7" id="KW-1164">Virus endocytosis by host</keyword>
<evidence type="ECO:0000256" key="8">
    <source>
        <dbReference type="RuleBase" id="RU361248"/>
    </source>
</evidence>
<evidence type="ECO:0000256" key="2">
    <source>
        <dbReference type="ARBA" id="ARBA00022581"/>
    </source>
</evidence>
<feature type="disulfide bond" description="Interchain (with Cys-175)" evidence="7">
    <location>
        <position position="433"/>
    </location>
</feature>
<reference evidence="9" key="1">
    <citation type="submission" date="2019-10" db="EMBL/GenBank/DDBJ databases">
        <title>The Characterization of Two Novel Neotropical Primate Papillomaviruses Support the Ancient Intrahost Viral Diversity Model.</title>
        <authorList>
            <person name="D'arc M."/>
            <person name="Moreira F.R.R."/>
            <person name="Dias C.A."/>
            <person name="Souza A.R."/>
            <person name="Soares M.A."/>
            <person name="Tavares M."/>
            <person name="Santos A.F.A."/>
        </authorList>
    </citation>
    <scope>NUCLEOTIDE SEQUENCE</scope>
</reference>
<dbReference type="Proteomes" id="UP001231605">
    <property type="component" value="Segment"/>
</dbReference>
<dbReference type="GO" id="GO:0075509">
    <property type="term" value="P:endocytosis involved in viral entry into host cell"/>
    <property type="evidence" value="ECO:0007669"/>
    <property type="project" value="UniProtKB-KW"/>
</dbReference>
<keyword evidence="5 7" id="KW-0426">Late protein</keyword>
<keyword evidence="7" id="KW-1162">Viral penetration into host cytoplasm</keyword>
<comment type="similarity">
    <text evidence="7 8">Belongs to the papillomaviridae L1 protein family.</text>
</comment>
<dbReference type="EMBL" id="MN535764">
    <property type="protein sequence ID" value="QIA98999.1"/>
    <property type="molecule type" value="Genomic_DNA"/>
</dbReference>
<accession>A0A6C0T8D5</accession>
<dbReference type="InterPro" id="IPR036973">
    <property type="entry name" value="Capsid_L1_sf_Papillomavir"/>
</dbReference>
<keyword evidence="8" id="KW-1145">T=7 icosahedral capsid protein</keyword>
<keyword evidence="7" id="KW-1015">Disulfide bond</keyword>
<keyword evidence="4 7" id="KW-0946">Virion</keyword>
<feature type="disulfide bond" description="Interchain (with Cys-433)" evidence="7">
    <location>
        <position position="175"/>
    </location>
</feature>
<gene>
    <name evidence="7 8 9" type="primary">L1</name>
</gene>
<dbReference type="GO" id="GO:0019062">
    <property type="term" value="P:virion attachment to host cell"/>
    <property type="evidence" value="ECO:0007669"/>
    <property type="project" value="UniProtKB-UniRule"/>
</dbReference>
<dbReference type="Pfam" id="PF00500">
    <property type="entry name" value="Late_protein_L1"/>
    <property type="match status" value="1"/>
</dbReference>
<evidence type="ECO:0000256" key="5">
    <source>
        <dbReference type="ARBA" id="ARBA00022921"/>
    </source>
</evidence>
<keyword evidence="3 7" id="KW-1161">Viral attachment to host cell</keyword>
<keyword evidence="2 7" id="KW-0945">Host-virus interaction</keyword>
<organism evidence="9">
    <name type="scientific">Callithrix penicillata papillomavirus type 2</name>
    <dbReference type="NCBI Taxonomy" id="2704504"/>
    <lineage>
        <taxon>Viruses</taxon>
        <taxon>Monodnaviria</taxon>
        <taxon>Shotokuvirae</taxon>
        <taxon>Cossaviricota</taxon>
        <taxon>Papovaviricetes</taxon>
        <taxon>Zurhausenvirales</taxon>
        <taxon>Papillomaviridae</taxon>
        <taxon>primate papillomaviruses</taxon>
    </lineage>
</organism>
<evidence type="ECO:0000256" key="3">
    <source>
        <dbReference type="ARBA" id="ARBA00022804"/>
    </source>
</evidence>
<dbReference type="InterPro" id="IPR011222">
    <property type="entry name" value="dsDNA_vir_gr_I_capsid"/>
</dbReference>
<dbReference type="SUPFAM" id="SSF88648">
    <property type="entry name" value="Group I dsDNA viruses"/>
    <property type="match status" value="1"/>
</dbReference>